<dbReference type="PROSITE" id="PS51257">
    <property type="entry name" value="PROKAR_LIPOPROTEIN"/>
    <property type="match status" value="1"/>
</dbReference>
<feature type="chain" id="PRO_5009518446" description="DJ-1/PfpI domain-containing protein" evidence="1">
    <location>
        <begin position="17"/>
        <end position="225"/>
    </location>
</feature>
<gene>
    <name evidence="2" type="ORF">A2Y64_01955</name>
</gene>
<dbReference type="AlphaFoldDB" id="A0A1F5F208"/>
<evidence type="ECO:0000256" key="1">
    <source>
        <dbReference type="SAM" id="SignalP"/>
    </source>
</evidence>
<proteinExistence type="predicted"/>
<dbReference type="EMBL" id="MFAF01000116">
    <property type="protein sequence ID" value="OGD73701.1"/>
    <property type="molecule type" value="Genomic_DNA"/>
</dbReference>
<comment type="caution">
    <text evidence="2">The sequence shown here is derived from an EMBL/GenBank/DDBJ whole genome shotgun (WGS) entry which is preliminary data.</text>
</comment>
<protein>
    <recommendedName>
        <fullName evidence="4">DJ-1/PfpI domain-containing protein</fullName>
    </recommendedName>
</protein>
<name>A0A1F5F208_9BACT</name>
<evidence type="ECO:0008006" key="4">
    <source>
        <dbReference type="Google" id="ProtNLM"/>
    </source>
</evidence>
<evidence type="ECO:0000313" key="3">
    <source>
        <dbReference type="Proteomes" id="UP000177187"/>
    </source>
</evidence>
<evidence type="ECO:0000313" key="2">
    <source>
        <dbReference type="EMBL" id="OGD73701.1"/>
    </source>
</evidence>
<organism evidence="2 3">
    <name type="scientific">Candidatus Coatesbacteria bacterium RBG_13_66_14</name>
    <dbReference type="NCBI Taxonomy" id="1817816"/>
    <lineage>
        <taxon>Bacteria</taxon>
        <taxon>Candidatus Coatesiibacteriota</taxon>
    </lineage>
</organism>
<dbReference type="STRING" id="1817816.A2Y64_01955"/>
<dbReference type="Proteomes" id="UP000177187">
    <property type="component" value="Unassembled WGS sequence"/>
</dbReference>
<feature type="signal peptide" evidence="1">
    <location>
        <begin position="1"/>
        <end position="16"/>
    </location>
</feature>
<keyword evidence="1" id="KW-0732">Signal</keyword>
<dbReference type="SUPFAM" id="SSF52317">
    <property type="entry name" value="Class I glutamine amidotransferase-like"/>
    <property type="match status" value="1"/>
</dbReference>
<dbReference type="InterPro" id="IPR029062">
    <property type="entry name" value="Class_I_gatase-like"/>
</dbReference>
<accession>A0A1F5F208</accession>
<reference evidence="2 3" key="1">
    <citation type="journal article" date="2016" name="Nat. Commun.">
        <title>Thousands of microbial genomes shed light on interconnected biogeochemical processes in an aquifer system.</title>
        <authorList>
            <person name="Anantharaman K."/>
            <person name="Brown C.T."/>
            <person name="Hug L.A."/>
            <person name="Sharon I."/>
            <person name="Castelle C.J."/>
            <person name="Probst A.J."/>
            <person name="Thomas B.C."/>
            <person name="Singh A."/>
            <person name="Wilkins M.J."/>
            <person name="Karaoz U."/>
            <person name="Brodie E.L."/>
            <person name="Williams K.H."/>
            <person name="Hubbard S.S."/>
            <person name="Banfield J.F."/>
        </authorList>
    </citation>
    <scope>NUCLEOTIDE SEQUENCE [LARGE SCALE GENOMIC DNA]</scope>
</reference>
<dbReference type="Gene3D" id="3.40.50.880">
    <property type="match status" value="1"/>
</dbReference>
<sequence length="225" mass="23520">MKTFTLFLFTASLLLAACGEEGSPEPAGDGVVTELTGKLPPRVELPEDLRGALAGKRVVILVGDGFYDPELYDVRRLFTEAGARVYLAGDSKRIAGIGGGVPLLDLGLEELTGLDGVDLLYLMQSKGMEGMAFFPATGTAIGKVLDGGGYVGASGIGVLAFLQGDRARGVKMAVYKGQRKRMLEGGAVAVEGSDLLLDGRIGTCEFWPQGPRLALALIEALAARS</sequence>